<feature type="transmembrane region" description="Helical" evidence="8">
    <location>
        <begin position="238"/>
        <end position="256"/>
    </location>
</feature>
<feature type="transmembrane region" description="Helical" evidence="8">
    <location>
        <begin position="144"/>
        <end position="177"/>
    </location>
</feature>
<proteinExistence type="inferred from homology"/>
<evidence type="ECO:0000256" key="1">
    <source>
        <dbReference type="ARBA" id="ARBA00004651"/>
    </source>
</evidence>
<dbReference type="PANTHER" id="PTHR30269:SF0">
    <property type="entry name" value="MEMBRANE TRANSPORTER PROTEIN YFCA-RELATED"/>
    <property type="match status" value="1"/>
</dbReference>
<evidence type="ECO:0000256" key="6">
    <source>
        <dbReference type="ARBA" id="ARBA00022989"/>
    </source>
</evidence>
<comment type="similarity">
    <text evidence="2 8">Belongs to the 4-toluene sulfonate uptake permease (TSUP) (TC 2.A.102) family.</text>
</comment>
<evidence type="ECO:0000256" key="2">
    <source>
        <dbReference type="ARBA" id="ARBA00009142"/>
    </source>
</evidence>
<keyword evidence="5 8" id="KW-0812">Transmembrane</keyword>
<dbReference type="Pfam" id="PF01925">
    <property type="entry name" value="TauE"/>
    <property type="match status" value="1"/>
</dbReference>
<evidence type="ECO:0000256" key="3">
    <source>
        <dbReference type="ARBA" id="ARBA00022448"/>
    </source>
</evidence>
<evidence type="ECO:0000256" key="7">
    <source>
        <dbReference type="ARBA" id="ARBA00023136"/>
    </source>
</evidence>
<dbReference type="AlphaFoldDB" id="A0A7W8E928"/>
<accession>A0A7W8E928</accession>
<dbReference type="EMBL" id="JACHIO010000006">
    <property type="protein sequence ID" value="MBB5063347.1"/>
    <property type="molecule type" value="Genomic_DNA"/>
</dbReference>
<keyword evidence="3" id="KW-0813">Transport</keyword>
<dbReference type="GO" id="GO:0005886">
    <property type="term" value="C:plasma membrane"/>
    <property type="evidence" value="ECO:0007669"/>
    <property type="project" value="UniProtKB-SubCell"/>
</dbReference>
<comment type="caution">
    <text evidence="9">The sequence shown here is derived from an EMBL/GenBank/DDBJ whole genome shotgun (WGS) entry which is preliminary data.</text>
</comment>
<keyword evidence="4 8" id="KW-1003">Cell membrane</keyword>
<sequence>MTLAHIPHLHYIWLVVASTIAGVMNAMAGGGSFISFPAMLGVGVAPVQANATNTVALWPGQLTSVAALRDDVRRDLLPTVALTCLVGGVAGAEVLLNTPQSTFFRLVPWLLLGGTVLFGISGPISRWLRSRATHPHAPHSIPKLGLAAALFPVCFYIGYFGAGGGFLAMTVLALFGVENVHELNAMKVVAALLSNLVAIVTFILKGAVVWHYCVISMVFAAAGGYVGARWAKRTNPNVLRAVIVVTGCTIAAYFFWKQA</sequence>
<comment type="subcellular location">
    <subcellularLocation>
        <location evidence="1 8">Cell membrane</location>
        <topology evidence="1 8">Multi-pass membrane protein</topology>
    </subcellularLocation>
</comment>
<organism evidence="9 10">
    <name type="scientific">Granulicella mallensis</name>
    <dbReference type="NCBI Taxonomy" id="940614"/>
    <lineage>
        <taxon>Bacteria</taxon>
        <taxon>Pseudomonadati</taxon>
        <taxon>Acidobacteriota</taxon>
        <taxon>Terriglobia</taxon>
        <taxon>Terriglobales</taxon>
        <taxon>Acidobacteriaceae</taxon>
        <taxon>Granulicella</taxon>
    </lineage>
</organism>
<evidence type="ECO:0000256" key="5">
    <source>
        <dbReference type="ARBA" id="ARBA00022692"/>
    </source>
</evidence>
<dbReference type="PANTHER" id="PTHR30269">
    <property type="entry name" value="TRANSMEMBRANE PROTEIN YFCA"/>
    <property type="match status" value="1"/>
</dbReference>
<evidence type="ECO:0000256" key="4">
    <source>
        <dbReference type="ARBA" id="ARBA00022475"/>
    </source>
</evidence>
<evidence type="ECO:0000313" key="10">
    <source>
        <dbReference type="Proteomes" id="UP000584867"/>
    </source>
</evidence>
<reference evidence="9 10" key="1">
    <citation type="submission" date="2020-08" db="EMBL/GenBank/DDBJ databases">
        <title>Genomic Encyclopedia of Type Strains, Phase IV (KMG-V): Genome sequencing to study the core and pangenomes of soil and plant-associated prokaryotes.</title>
        <authorList>
            <person name="Whitman W."/>
        </authorList>
    </citation>
    <scope>NUCLEOTIDE SEQUENCE [LARGE SCALE GENOMIC DNA]</scope>
    <source>
        <strain evidence="9 10">X5P3</strain>
    </source>
</reference>
<gene>
    <name evidence="9" type="ORF">HDF15_001689</name>
</gene>
<feature type="transmembrane region" description="Helical" evidence="8">
    <location>
        <begin position="103"/>
        <end position="124"/>
    </location>
</feature>
<dbReference type="InterPro" id="IPR002781">
    <property type="entry name" value="TM_pro_TauE-like"/>
</dbReference>
<dbReference type="RefSeq" id="WP_184254462.1">
    <property type="nucleotide sequence ID" value="NZ_JACHIO010000006.1"/>
</dbReference>
<evidence type="ECO:0000313" key="9">
    <source>
        <dbReference type="EMBL" id="MBB5063347.1"/>
    </source>
</evidence>
<feature type="transmembrane region" description="Helical" evidence="8">
    <location>
        <begin position="12"/>
        <end position="36"/>
    </location>
</feature>
<name>A0A7W8E928_9BACT</name>
<dbReference type="InterPro" id="IPR052017">
    <property type="entry name" value="TSUP"/>
</dbReference>
<feature type="transmembrane region" description="Helical" evidence="8">
    <location>
        <begin position="209"/>
        <end position="226"/>
    </location>
</feature>
<protein>
    <recommendedName>
        <fullName evidence="8">Probable membrane transporter protein</fullName>
    </recommendedName>
</protein>
<feature type="transmembrane region" description="Helical" evidence="8">
    <location>
        <begin position="76"/>
        <end position="96"/>
    </location>
</feature>
<feature type="transmembrane region" description="Helical" evidence="8">
    <location>
        <begin position="184"/>
        <end position="203"/>
    </location>
</feature>
<keyword evidence="6 8" id="KW-1133">Transmembrane helix</keyword>
<dbReference type="Proteomes" id="UP000584867">
    <property type="component" value="Unassembled WGS sequence"/>
</dbReference>
<evidence type="ECO:0000256" key="8">
    <source>
        <dbReference type="RuleBase" id="RU363041"/>
    </source>
</evidence>
<keyword evidence="7 8" id="KW-0472">Membrane</keyword>